<dbReference type="AlphaFoldDB" id="A0A4R5LTC2"/>
<keyword evidence="1" id="KW-0472">Membrane</keyword>
<evidence type="ECO:0000313" key="2">
    <source>
        <dbReference type="EMBL" id="TDG14189.1"/>
    </source>
</evidence>
<gene>
    <name evidence="2" type="ORF">E2F43_12000</name>
</gene>
<keyword evidence="1" id="KW-1133">Transmembrane helix</keyword>
<feature type="transmembrane region" description="Helical" evidence="1">
    <location>
        <begin position="104"/>
        <end position="124"/>
    </location>
</feature>
<accession>A0A4R5LTC2</accession>
<dbReference type="Proteomes" id="UP000295554">
    <property type="component" value="Unassembled WGS sequence"/>
</dbReference>
<comment type="caution">
    <text evidence="2">The sequence shown here is derived from an EMBL/GenBank/DDBJ whole genome shotgun (WGS) entry which is preliminary data.</text>
</comment>
<feature type="transmembrane region" description="Helical" evidence="1">
    <location>
        <begin position="58"/>
        <end position="80"/>
    </location>
</feature>
<name>A0A4R5LTC2_9GAMM</name>
<feature type="transmembrane region" description="Helical" evidence="1">
    <location>
        <begin position="28"/>
        <end position="46"/>
    </location>
</feature>
<dbReference type="OrthoDB" id="7068270at2"/>
<proteinExistence type="predicted"/>
<keyword evidence="1" id="KW-0812">Transmembrane</keyword>
<evidence type="ECO:0000256" key="1">
    <source>
        <dbReference type="SAM" id="Phobius"/>
    </source>
</evidence>
<dbReference type="RefSeq" id="WP_133212905.1">
    <property type="nucleotide sequence ID" value="NZ_SMSE01000002.1"/>
</dbReference>
<keyword evidence="3" id="KW-1185">Reference proteome</keyword>
<dbReference type="EMBL" id="SMSE01000002">
    <property type="protein sequence ID" value="TDG14189.1"/>
    <property type="molecule type" value="Genomic_DNA"/>
</dbReference>
<evidence type="ECO:0000313" key="3">
    <source>
        <dbReference type="Proteomes" id="UP000295554"/>
    </source>
</evidence>
<organism evidence="2 3">
    <name type="scientific">Seongchinamella unica</name>
    <dbReference type="NCBI Taxonomy" id="2547392"/>
    <lineage>
        <taxon>Bacteria</taxon>
        <taxon>Pseudomonadati</taxon>
        <taxon>Pseudomonadota</taxon>
        <taxon>Gammaproteobacteria</taxon>
        <taxon>Cellvibrionales</taxon>
        <taxon>Halieaceae</taxon>
        <taxon>Seongchinamella</taxon>
    </lineage>
</organism>
<protein>
    <submittedName>
        <fullName evidence="2">Uncharacterized protein</fullName>
    </submittedName>
</protein>
<sequence>MIDYDLISAREAIAQTAVAMAEVQASHIAIYLTIIFAYISVAYIAGSKLSRLQLVLTTFLFVAASIRQIVGIVTLSQVILLKHSQLVELAGGAAVGMGVQHSPWWPAAIWSTGLFAALLFMWSVRHPASE</sequence>
<reference evidence="2 3" key="1">
    <citation type="submission" date="2019-03" db="EMBL/GenBank/DDBJ databases">
        <title>Seongchinamella monodicae gen. nov., sp. nov., a novel member of the Gammaproteobacteria isolated from a tidal mudflat of beach.</title>
        <authorList>
            <person name="Yang H.G."/>
            <person name="Kang J.W."/>
            <person name="Lee S.D."/>
        </authorList>
    </citation>
    <scope>NUCLEOTIDE SEQUENCE [LARGE SCALE GENOMIC DNA]</scope>
    <source>
        <strain evidence="2 3">GH4-78</strain>
    </source>
</reference>